<dbReference type="KEGG" id="qdo:H9Q78_01980"/>
<dbReference type="AlphaFoldDB" id="A0A7G9G580"/>
<protein>
    <submittedName>
        <fullName evidence="3">Stage III sporulation protein AF</fullName>
    </submittedName>
</protein>
<dbReference type="EMBL" id="CP060634">
    <property type="protein sequence ID" value="QNM05962.1"/>
    <property type="molecule type" value="Genomic_DNA"/>
</dbReference>
<evidence type="ECO:0000313" key="3">
    <source>
        <dbReference type="EMBL" id="QNM05962.1"/>
    </source>
</evidence>
<accession>A0A7G9G580</accession>
<gene>
    <name evidence="3" type="ORF">H9Q78_01980</name>
</gene>
<keyword evidence="2" id="KW-1133">Transmembrane helix</keyword>
<keyword evidence="2" id="KW-0812">Transmembrane</keyword>
<dbReference type="RefSeq" id="WP_249303319.1">
    <property type="nucleotide sequence ID" value="NZ_CP060634.1"/>
</dbReference>
<dbReference type="Proteomes" id="UP000515823">
    <property type="component" value="Chromosome"/>
</dbReference>
<dbReference type="InterPro" id="IPR014245">
    <property type="entry name" value="Spore_III_AF"/>
</dbReference>
<dbReference type="Pfam" id="PF09581">
    <property type="entry name" value="Spore_III_AF"/>
    <property type="match status" value="1"/>
</dbReference>
<feature type="compositionally biased region" description="Basic and acidic residues" evidence="1">
    <location>
        <begin position="196"/>
        <end position="205"/>
    </location>
</feature>
<organism evidence="3 4">
    <name type="scientific">Qiania dongpingensis</name>
    <dbReference type="NCBI Taxonomy" id="2763669"/>
    <lineage>
        <taxon>Bacteria</taxon>
        <taxon>Bacillati</taxon>
        <taxon>Bacillota</taxon>
        <taxon>Clostridia</taxon>
        <taxon>Lachnospirales</taxon>
        <taxon>Lachnospiraceae</taxon>
        <taxon>Qiania</taxon>
    </lineage>
</organism>
<feature type="transmembrane region" description="Helical" evidence="2">
    <location>
        <begin position="6"/>
        <end position="26"/>
    </location>
</feature>
<evidence type="ECO:0000256" key="2">
    <source>
        <dbReference type="SAM" id="Phobius"/>
    </source>
</evidence>
<keyword evidence="2" id="KW-0472">Membrane</keyword>
<keyword evidence="4" id="KW-1185">Reference proteome</keyword>
<feature type="region of interest" description="Disordered" evidence="1">
    <location>
        <begin position="172"/>
        <end position="205"/>
    </location>
</feature>
<feature type="transmembrane region" description="Helical" evidence="2">
    <location>
        <begin position="38"/>
        <end position="55"/>
    </location>
</feature>
<name>A0A7G9G580_9FIRM</name>
<reference evidence="3" key="1">
    <citation type="submission" date="2020-08" db="EMBL/GenBank/DDBJ databases">
        <authorList>
            <person name="Liu C."/>
            <person name="Sun Q."/>
        </authorList>
    </citation>
    <scope>NUCLEOTIDE SEQUENCE [LARGE SCALE GENOMIC DNA]</scope>
    <source>
        <strain evidence="3">NSJ-38</strain>
    </source>
</reference>
<evidence type="ECO:0000256" key="1">
    <source>
        <dbReference type="SAM" id="MobiDB-lite"/>
    </source>
</evidence>
<proteinExistence type="predicted"/>
<evidence type="ECO:0000313" key="4">
    <source>
        <dbReference type="Proteomes" id="UP000515823"/>
    </source>
</evidence>
<sequence length="226" mass="25141">MLAGFYQWVKNIAAYLIFMSLVLKLLPDGKNVKYIKYFMGMVLVLIVLAPVGKLFRLEDVFSQFETELESQGREEEFREELELKGEEYSSSVISQYEEELASQASESLAAAGCGSAAVRVNLDTMNGSETFGQVLSIEVDFTMSDRMSSEAGKTGSIDPVVIEKRKVKILDEDGGEAGDEAGAGEKTEEELGENTRNYREEAEDETVRKLLSEKFSVAGDSIRIRR</sequence>